<comment type="caution">
    <text evidence="2">The sequence shown here is derived from an EMBL/GenBank/DDBJ whole genome shotgun (WGS) entry which is preliminary data.</text>
</comment>
<gene>
    <name evidence="2" type="ORF">SCAR479_08052</name>
</gene>
<evidence type="ECO:0000313" key="2">
    <source>
        <dbReference type="EMBL" id="KAK9775376.1"/>
    </source>
</evidence>
<sequence length="165" mass="17293">MQESGNKDNKGETVLWGQTTPRPDNPPKPAERPKPSSSSNSRILGERSLNHKEKLKGSPSPSSGIRGDKPPKPAEKPKGSSSSNSANHGGKPVKPAERPQASSNSNPGNHSDILSQADGKKGDTQTSSASYMPASNCGRPVTPPAMNVDDSSNCTQILVVAEDRS</sequence>
<organism evidence="2 3">
    <name type="scientific">Seiridium cardinale</name>
    <dbReference type="NCBI Taxonomy" id="138064"/>
    <lineage>
        <taxon>Eukaryota</taxon>
        <taxon>Fungi</taxon>
        <taxon>Dikarya</taxon>
        <taxon>Ascomycota</taxon>
        <taxon>Pezizomycotina</taxon>
        <taxon>Sordariomycetes</taxon>
        <taxon>Xylariomycetidae</taxon>
        <taxon>Amphisphaeriales</taxon>
        <taxon>Sporocadaceae</taxon>
        <taxon>Seiridium</taxon>
    </lineage>
</organism>
<evidence type="ECO:0000256" key="1">
    <source>
        <dbReference type="SAM" id="MobiDB-lite"/>
    </source>
</evidence>
<feature type="region of interest" description="Disordered" evidence="1">
    <location>
        <begin position="1"/>
        <end position="150"/>
    </location>
</feature>
<feature type="compositionally biased region" description="Basic and acidic residues" evidence="1">
    <location>
        <begin position="1"/>
        <end position="11"/>
    </location>
</feature>
<dbReference type="Proteomes" id="UP001465668">
    <property type="component" value="Unassembled WGS sequence"/>
</dbReference>
<feature type="compositionally biased region" description="Basic and acidic residues" evidence="1">
    <location>
        <begin position="44"/>
        <end position="56"/>
    </location>
</feature>
<reference evidence="2 3" key="1">
    <citation type="submission" date="2024-02" db="EMBL/GenBank/DDBJ databases">
        <title>First draft genome assembly of two strains of Seiridium cardinale.</title>
        <authorList>
            <person name="Emiliani G."/>
            <person name="Scali E."/>
        </authorList>
    </citation>
    <scope>NUCLEOTIDE SEQUENCE [LARGE SCALE GENOMIC DNA]</scope>
    <source>
        <strain evidence="2 3">BM-138-000479</strain>
    </source>
</reference>
<protein>
    <submittedName>
        <fullName evidence="2">Uncharacterized protein</fullName>
    </submittedName>
</protein>
<proteinExistence type="predicted"/>
<accession>A0ABR2XP39</accession>
<feature type="compositionally biased region" description="Basic and acidic residues" evidence="1">
    <location>
        <begin position="66"/>
        <end position="78"/>
    </location>
</feature>
<keyword evidence="3" id="KW-1185">Reference proteome</keyword>
<name>A0ABR2XP39_9PEZI</name>
<dbReference type="EMBL" id="JARVKM010000035">
    <property type="protein sequence ID" value="KAK9775376.1"/>
    <property type="molecule type" value="Genomic_DNA"/>
</dbReference>
<evidence type="ECO:0000313" key="3">
    <source>
        <dbReference type="Proteomes" id="UP001465668"/>
    </source>
</evidence>
<feature type="compositionally biased region" description="Polar residues" evidence="1">
    <location>
        <begin position="100"/>
        <end position="114"/>
    </location>
</feature>